<dbReference type="CDD" id="cd12797">
    <property type="entry name" value="M23_peptidase"/>
    <property type="match status" value="1"/>
</dbReference>
<dbReference type="InterPro" id="IPR050570">
    <property type="entry name" value="Cell_wall_metabolism_enzyme"/>
</dbReference>
<proteinExistence type="predicted"/>
<dbReference type="Gene3D" id="2.70.70.10">
    <property type="entry name" value="Glucose Permease (Domain IIA)"/>
    <property type="match status" value="1"/>
</dbReference>
<feature type="transmembrane region" description="Helical" evidence="1">
    <location>
        <begin position="6"/>
        <end position="25"/>
    </location>
</feature>
<dbReference type="SUPFAM" id="SSF51261">
    <property type="entry name" value="Duplicated hybrid motif"/>
    <property type="match status" value="1"/>
</dbReference>
<dbReference type="STRING" id="28885.EI16_02935"/>
<organism evidence="3 4">
    <name type="scientific">Hydrogenovibrio marinus</name>
    <dbReference type="NCBI Taxonomy" id="28885"/>
    <lineage>
        <taxon>Bacteria</taxon>
        <taxon>Pseudomonadati</taxon>
        <taxon>Pseudomonadota</taxon>
        <taxon>Gammaproteobacteria</taxon>
        <taxon>Thiotrichales</taxon>
        <taxon>Piscirickettsiaceae</taxon>
        <taxon>Hydrogenovibrio</taxon>
    </lineage>
</organism>
<dbReference type="InterPro" id="IPR016047">
    <property type="entry name" value="M23ase_b-sheet_dom"/>
</dbReference>
<keyword evidence="1" id="KW-0472">Membrane</keyword>
<accession>A0A066ZP58</accession>
<comment type="caution">
    <text evidence="3">The sequence shown here is derived from an EMBL/GenBank/DDBJ whole genome shotgun (WGS) entry which is preliminary data.</text>
</comment>
<keyword evidence="1" id="KW-1133">Transmembrane helix</keyword>
<gene>
    <name evidence="3" type="ORF">EI16_02935</name>
</gene>
<evidence type="ECO:0000256" key="1">
    <source>
        <dbReference type="SAM" id="Phobius"/>
    </source>
</evidence>
<sequence length="300" mass="32559">MDVVLPYLFALYPLLLAAAATFWICGAHRHNWANWIALLLATSSVMLFVYLTSPWAFSSYYLRYFVVAVFAVAVAYSYLKMILGISEVEPDTINTKVVSLASIVVFLMFMALSIIAILSRYPADNTLNIDFPLKSGRYYVLQGGNSFVTNPFHTIGGADKAMDIVKLNVLGNRASGLAPSDLNDYNIYGETVYSPCSGKVVSVHNDVADNEPMHPNPSMPEGNSVVIKCDSGEVLLAHLKQGSIQVTPKQLVLDGDPIAQVGNSGNSLEPHLHMSASKDGKSMGISFNGFPLSINSVISR</sequence>
<dbReference type="PANTHER" id="PTHR21666">
    <property type="entry name" value="PEPTIDASE-RELATED"/>
    <property type="match status" value="1"/>
</dbReference>
<reference evidence="3 4" key="1">
    <citation type="submission" date="2014-04" db="EMBL/GenBank/DDBJ databases">
        <title>Draft genome sequence of Hydrogenovibrio marinus MH-110, a model organism for aerobic H2 metabolism.</title>
        <authorList>
            <person name="Cha H.J."/>
            <person name="Jo B.H."/>
            <person name="Hwang B.H."/>
        </authorList>
    </citation>
    <scope>NUCLEOTIDE SEQUENCE [LARGE SCALE GENOMIC DNA]</scope>
    <source>
        <strain evidence="3 4">MH-110</strain>
    </source>
</reference>
<evidence type="ECO:0000313" key="3">
    <source>
        <dbReference type="EMBL" id="KDN95277.1"/>
    </source>
</evidence>
<evidence type="ECO:0000313" key="4">
    <source>
        <dbReference type="Proteomes" id="UP000027341"/>
    </source>
</evidence>
<dbReference type="AlphaFoldDB" id="A0A066ZP58"/>
<evidence type="ECO:0000259" key="2">
    <source>
        <dbReference type="Pfam" id="PF01551"/>
    </source>
</evidence>
<dbReference type="PANTHER" id="PTHR21666:SF285">
    <property type="entry name" value="M23 FAMILY METALLOPEPTIDASE"/>
    <property type="match status" value="1"/>
</dbReference>
<protein>
    <recommendedName>
        <fullName evidence="2">M23ase beta-sheet core domain-containing protein</fullName>
    </recommendedName>
</protein>
<keyword evidence="4" id="KW-1185">Reference proteome</keyword>
<dbReference type="Pfam" id="PF01551">
    <property type="entry name" value="Peptidase_M23"/>
    <property type="match status" value="1"/>
</dbReference>
<feature type="transmembrane region" description="Helical" evidence="1">
    <location>
        <begin position="32"/>
        <end position="52"/>
    </location>
</feature>
<feature type="transmembrane region" description="Helical" evidence="1">
    <location>
        <begin position="64"/>
        <end position="85"/>
    </location>
</feature>
<dbReference type="Proteomes" id="UP000027341">
    <property type="component" value="Unassembled WGS sequence"/>
</dbReference>
<dbReference type="RefSeq" id="WP_029909228.1">
    <property type="nucleotide sequence ID" value="NZ_AP020335.1"/>
</dbReference>
<dbReference type="GO" id="GO:0004222">
    <property type="term" value="F:metalloendopeptidase activity"/>
    <property type="evidence" value="ECO:0007669"/>
    <property type="project" value="TreeGrafter"/>
</dbReference>
<keyword evidence="1" id="KW-0812">Transmembrane</keyword>
<feature type="domain" description="M23ase beta-sheet core" evidence="2">
    <location>
        <begin position="188"/>
        <end position="282"/>
    </location>
</feature>
<dbReference type="EMBL" id="JMIU01000001">
    <property type="protein sequence ID" value="KDN95277.1"/>
    <property type="molecule type" value="Genomic_DNA"/>
</dbReference>
<dbReference type="InterPro" id="IPR011055">
    <property type="entry name" value="Dup_hybrid_motif"/>
</dbReference>
<name>A0A066ZP58_HYDMR</name>
<feature type="transmembrane region" description="Helical" evidence="1">
    <location>
        <begin position="97"/>
        <end position="118"/>
    </location>
</feature>